<accession>A0A4Q2IL15</accession>
<protein>
    <submittedName>
        <fullName evidence="1">Uncharacterized protein</fullName>
    </submittedName>
</protein>
<organism evidence="1 2">
    <name type="scientific">Sphingomonas desiccabilis</name>
    <dbReference type="NCBI Taxonomy" id="429134"/>
    <lineage>
        <taxon>Bacteria</taxon>
        <taxon>Pseudomonadati</taxon>
        <taxon>Pseudomonadota</taxon>
        <taxon>Alphaproteobacteria</taxon>
        <taxon>Sphingomonadales</taxon>
        <taxon>Sphingomonadaceae</taxon>
        <taxon>Sphingomonas</taxon>
    </lineage>
</organism>
<evidence type="ECO:0000313" key="1">
    <source>
        <dbReference type="EMBL" id="RXZ29897.1"/>
    </source>
</evidence>
<gene>
    <name evidence="1" type="ORF">EO081_16270</name>
</gene>
<evidence type="ECO:0000313" key="2">
    <source>
        <dbReference type="Proteomes" id="UP000292347"/>
    </source>
</evidence>
<dbReference type="RefSeq" id="WP_129343478.1">
    <property type="nucleotide sequence ID" value="NZ_JACIDD010000004.1"/>
</dbReference>
<dbReference type="Proteomes" id="UP000292347">
    <property type="component" value="Unassembled WGS sequence"/>
</dbReference>
<dbReference type="EMBL" id="SDPT01000004">
    <property type="protein sequence ID" value="RXZ29897.1"/>
    <property type="molecule type" value="Genomic_DNA"/>
</dbReference>
<reference evidence="1 2" key="1">
    <citation type="submission" date="2019-01" db="EMBL/GenBank/DDBJ databases">
        <title>Sphingomonas mucosissima sp. nov. and Sphingomonas desiccabilis sp. nov., from biological soil crusts in the Colorado Plateau, USA.</title>
        <authorList>
            <person name="Zhu D."/>
        </authorList>
    </citation>
    <scope>NUCLEOTIDE SEQUENCE [LARGE SCALE GENOMIC DNA]</scope>
    <source>
        <strain evidence="1 2">CP1D</strain>
    </source>
</reference>
<name>A0A4Q2IL15_9SPHN</name>
<dbReference type="AlphaFoldDB" id="A0A4Q2IL15"/>
<proteinExistence type="predicted"/>
<comment type="caution">
    <text evidence="1">The sequence shown here is derived from an EMBL/GenBank/DDBJ whole genome shotgun (WGS) entry which is preliminary data.</text>
</comment>
<keyword evidence="2" id="KW-1185">Reference proteome</keyword>
<sequence length="66" mass="7361">MTRIRAFAGSMSEPPCDGRTRGSGLLGQHEFGCKQRTFLVLRDRGSLDGSVMDWEPNGSGTCERWR</sequence>